<dbReference type="InterPro" id="IPR045073">
    <property type="entry name" value="Omega/Tau-like"/>
</dbReference>
<dbReference type="PROSITE" id="PS50405">
    <property type="entry name" value="GST_CTER"/>
    <property type="match status" value="1"/>
</dbReference>
<dbReference type="InterPro" id="IPR004045">
    <property type="entry name" value="Glutathione_S-Trfase_N"/>
</dbReference>
<dbReference type="SUPFAM" id="SSF47616">
    <property type="entry name" value="GST C-terminal domain-like"/>
    <property type="match status" value="1"/>
</dbReference>
<proteinExistence type="inferred from homology"/>
<dbReference type="AlphaFoldDB" id="A0A4S8JV15"/>
<feature type="domain" description="GST N-terminal" evidence="5">
    <location>
        <begin position="3"/>
        <end position="82"/>
    </location>
</feature>
<gene>
    <name evidence="7" type="ORF">C4D60_Mb05t10030</name>
</gene>
<dbReference type="CDD" id="cd03185">
    <property type="entry name" value="GST_C_Tau"/>
    <property type="match status" value="1"/>
</dbReference>
<dbReference type="SFLD" id="SFLDS00019">
    <property type="entry name" value="Glutathione_Transferase_(cytos"/>
    <property type="match status" value="1"/>
</dbReference>
<evidence type="ECO:0000256" key="1">
    <source>
        <dbReference type="ARBA" id="ARBA00012452"/>
    </source>
</evidence>
<sequence length="224" mass="25686">MTEEVKVFRAWGSPFSYRVELALRLKGVAYEYIEEDLSNKSTLLLEYNPVHKKVPVLLHHGKPIAESLVILEYIEETWQENPILPKDPHERAVARFWSRFLDDKCSLALWMSCWTEGETQQNFMEQAKECLHLLEEELKGKKFFGGDSIGMVDIAASFIAHWLGVLEEMAGISLLDEEKYPNLCKWTEEFLKSDAVMECLPKRANLLASFQARKQAISATTASV</sequence>
<dbReference type="Proteomes" id="UP000317650">
    <property type="component" value="Chromosome 5"/>
</dbReference>
<evidence type="ECO:0000313" key="8">
    <source>
        <dbReference type="Proteomes" id="UP000317650"/>
    </source>
</evidence>
<evidence type="ECO:0000259" key="6">
    <source>
        <dbReference type="PROSITE" id="PS50405"/>
    </source>
</evidence>
<dbReference type="GO" id="GO:0005737">
    <property type="term" value="C:cytoplasm"/>
    <property type="evidence" value="ECO:0007669"/>
    <property type="project" value="TreeGrafter"/>
</dbReference>
<feature type="domain" description="GST C-terminal" evidence="6">
    <location>
        <begin position="87"/>
        <end position="216"/>
    </location>
</feature>
<reference evidence="7 8" key="1">
    <citation type="journal article" date="2019" name="Nat. Plants">
        <title>Genome sequencing of Musa balbisiana reveals subgenome evolution and function divergence in polyploid bananas.</title>
        <authorList>
            <person name="Yao X."/>
        </authorList>
    </citation>
    <scope>NUCLEOTIDE SEQUENCE [LARGE SCALE GENOMIC DNA]</scope>
    <source>
        <strain evidence="8">cv. DH-PKW</strain>
        <tissue evidence="7">Leaves</tissue>
    </source>
</reference>
<protein>
    <recommendedName>
        <fullName evidence="1">glutathione transferase</fullName>
        <ecNumber evidence="1">2.5.1.18</ecNumber>
    </recommendedName>
</protein>
<dbReference type="Gene3D" id="3.40.30.10">
    <property type="entry name" value="Glutaredoxin"/>
    <property type="match status" value="1"/>
</dbReference>
<dbReference type="CDD" id="cd03058">
    <property type="entry name" value="GST_N_Tau"/>
    <property type="match status" value="1"/>
</dbReference>
<evidence type="ECO:0000256" key="3">
    <source>
        <dbReference type="ARBA" id="ARBA00047960"/>
    </source>
</evidence>
<dbReference type="FunFam" id="1.20.1050.10:FF:000012">
    <property type="entry name" value="Tau class glutathione S-transferase"/>
    <property type="match status" value="1"/>
</dbReference>
<evidence type="ECO:0000256" key="2">
    <source>
        <dbReference type="ARBA" id="ARBA00022679"/>
    </source>
</evidence>
<keyword evidence="2" id="KW-0808">Transferase</keyword>
<comment type="catalytic activity">
    <reaction evidence="3">
        <text>RX + glutathione = an S-substituted glutathione + a halide anion + H(+)</text>
        <dbReference type="Rhea" id="RHEA:16437"/>
        <dbReference type="ChEBI" id="CHEBI:15378"/>
        <dbReference type="ChEBI" id="CHEBI:16042"/>
        <dbReference type="ChEBI" id="CHEBI:17792"/>
        <dbReference type="ChEBI" id="CHEBI:57925"/>
        <dbReference type="ChEBI" id="CHEBI:90779"/>
        <dbReference type="EC" id="2.5.1.18"/>
    </reaction>
</comment>
<dbReference type="InterPro" id="IPR036249">
    <property type="entry name" value="Thioredoxin-like_sf"/>
</dbReference>
<organism evidence="7 8">
    <name type="scientific">Musa balbisiana</name>
    <name type="common">Banana</name>
    <dbReference type="NCBI Taxonomy" id="52838"/>
    <lineage>
        <taxon>Eukaryota</taxon>
        <taxon>Viridiplantae</taxon>
        <taxon>Streptophyta</taxon>
        <taxon>Embryophyta</taxon>
        <taxon>Tracheophyta</taxon>
        <taxon>Spermatophyta</taxon>
        <taxon>Magnoliopsida</taxon>
        <taxon>Liliopsida</taxon>
        <taxon>Zingiberales</taxon>
        <taxon>Musaceae</taxon>
        <taxon>Musa</taxon>
    </lineage>
</organism>
<dbReference type="PROSITE" id="PS50404">
    <property type="entry name" value="GST_NTER"/>
    <property type="match status" value="1"/>
</dbReference>
<dbReference type="GO" id="GO:0004364">
    <property type="term" value="F:glutathione transferase activity"/>
    <property type="evidence" value="ECO:0007669"/>
    <property type="project" value="UniProtKB-EC"/>
</dbReference>
<comment type="similarity">
    <text evidence="4">Belongs to the GST superfamily.</text>
</comment>
<dbReference type="FunFam" id="3.40.30.10:FF:000014">
    <property type="entry name" value="Tau class glutathione S-transferase"/>
    <property type="match status" value="1"/>
</dbReference>
<dbReference type="EMBL" id="PYDT01000003">
    <property type="protein sequence ID" value="THU66041.1"/>
    <property type="molecule type" value="Genomic_DNA"/>
</dbReference>
<evidence type="ECO:0000256" key="4">
    <source>
        <dbReference type="RuleBase" id="RU003494"/>
    </source>
</evidence>
<comment type="caution">
    <text evidence="7">The sequence shown here is derived from an EMBL/GenBank/DDBJ whole genome shotgun (WGS) entry which is preliminary data.</text>
</comment>
<dbReference type="InterPro" id="IPR004046">
    <property type="entry name" value="GST_C"/>
</dbReference>
<evidence type="ECO:0000313" key="7">
    <source>
        <dbReference type="EMBL" id="THU66041.1"/>
    </source>
</evidence>
<dbReference type="InterPro" id="IPR010987">
    <property type="entry name" value="Glutathione-S-Trfase_C-like"/>
</dbReference>
<dbReference type="SUPFAM" id="SSF52833">
    <property type="entry name" value="Thioredoxin-like"/>
    <property type="match status" value="1"/>
</dbReference>
<dbReference type="InterPro" id="IPR040079">
    <property type="entry name" value="Glutathione_S-Trfase"/>
</dbReference>
<dbReference type="GO" id="GO:0006749">
    <property type="term" value="P:glutathione metabolic process"/>
    <property type="evidence" value="ECO:0007669"/>
    <property type="project" value="InterPro"/>
</dbReference>
<dbReference type="Pfam" id="PF02798">
    <property type="entry name" value="GST_N"/>
    <property type="match status" value="1"/>
</dbReference>
<name>A0A4S8JV15_MUSBA</name>
<dbReference type="Pfam" id="PF00043">
    <property type="entry name" value="GST_C"/>
    <property type="match status" value="1"/>
</dbReference>
<dbReference type="STRING" id="52838.A0A4S8JV15"/>
<accession>A0A4S8JV15</accession>
<dbReference type="PANTHER" id="PTHR11260:SF676">
    <property type="entry name" value="GLUTATHIONE S-TRANSFERASE U8"/>
    <property type="match status" value="1"/>
</dbReference>
<dbReference type="InterPro" id="IPR045074">
    <property type="entry name" value="GST_C_Tau"/>
</dbReference>
<dbReference type="Gene3D" id="1.20.1050.10">
    <property type="match status" value="1"/>
</dbReference>
<dbReference type="EC" id="2.5.1.18" evidence="1"/>
<dbReference type="SFLD" id="SFLDG01152">
    <property type="entry name" value="Main.3:_Omega-_and_Tau-like"/>
    <property type="match status" value="1"/>
</dbReference>
<keyword evidence="8" id="KW-1185">Reference proteome</keyword>
<dbReference type="SFLD" id="SFLDG00358">
    <property type="entry name" value="Main_(cytGST)"/>
    <property type="match status" value="1"/>
</dbReference>
<dbReference type="InterPro" id="IPR036282">
    <property type="entry name" value="Glutathione-S-Trfase_C_sf"/>
</dbReference>
<dbReference type="PANTHER" id="PTHR11260">
    <property type="entry name" value="GLUTATHIONE S-TRANSFERASE, GST, SUPERFAMILY, GST DOMAIN CONTAINING"/>
    <property type="match status" value="1"/>
</dbReference>
<evidence type="ECO:0000259" key="5">
    <source>
        <dbReference type="PROSITE" id="PS50404"/>
    </source>
</evidence>